<dbReference type="EMBL" id="JAEPRD010000161">
    <property type="protein sequence ID" value="KAG2195820.1"/>
    <property type="molecule type" value="Genomic_DNA"/>
</dbReference>
<accession>A0A8H7QPC7</accession>
<name>A0A8H7QPC7_9FUNG</name>
<evidence type="ECO:0000313" key="2">
    <source>
        <dbReference type="EMBL" id="KAG2195820.1"/>
    </source>
</evidence>
<dbReference type="AlphaFoldDB" id="A0A8H7QPC7"/>
<dbReference type="Proteomes" id="UP000603453">
    <property type="component" value="Unassembled WGS sequence"/>
</dbReference>
<evidence type="ECO:0000313" key="3">
    <source>
        <dbReference type="Proteomes" id="UP000603453"/>
    </source>
</evidence>
<reference evidence="2" key="1">
    <citation type="submission" date="2020-12" db="EMBL/GenBank/DDBJ databases">
        <title>Metabolic potential, ecology and presence of endohyphal bacteria is reflected in genomic diversity of Mucoromycotina.</title>
        <authorList>
            <person name="Muszewska A."/>
            <person name="Okrasinska A."/>
            <person name="Steczkiewicz K."/>
            <person name="Drgas O."/>
            <person name="Orlowska M."/>
            <person name="Perlinska-Lenart U."/>
            <person name="Aleksandrzak-Piekarczyk T."/>
            <person name="Szatraj K."/>
            <person name="Zielenkiewicz U."/>
            <person name="Pilsyk S."/>
            <person name="Malc E."/>
            <person name="Mieczkowski P."/>
            <person name="Kruszewska J.S."/>
            <person name="Biernat P."/>
            <person name="Pawlowska J."/>
        </authorList>
    </citation>
    <scope>NUCLEOTIDE SEQUENCE</scope>
    <source>
        <strain evidence="2">WA0000017839</strain>
    </source>
</reference>
<comment type="caution">
    <text evidence="2">The sequence shown here is derived from an EMBL/GenBank/DDBJ whole genome shotgun (WGS) entry which is preliminary data.</text>
</comment>
<feature type="region of interest" description="Disordered" evidence="1">
    <location>
        <begin position="292"/>
        <end position="340"/>
    </location>
</feature>
<feature type="compositionally biased region" description="Polar residues" evidence="1">
    <location>
        <begin position="296"/>
        <end position="310"/>
    </location>
</feature>
<evidence type="ECO:0000256" key="1">
    <source>
        <dbReference type="SAM" id="MobiDB-lite"/>
    </source>
</evidence>
<gene>
    <name evidence="2" type="ORF">INT47_010030</name>
</gene>
<proteinExistence type="predicted"/>
<protein>
    <submittedName>
        <fullName evidence="2">Uncharacterized protein</fullName>
    </submittedName>
</protein>
<dbReference type="OrthoDB" id="2301581at2759"/>
<keyword evidence="3" id="KW-1185">Reference proteome</keyword>
<organism evidence="2 3">
    <name type="scientific">Mucor saturninus</name>
    <dbReference type="NCBI Taxonomy" id="64648"/>
    <lineage>
        <taxon>Eukaryota</taxon>
        <taxon>Fungi</taxon>
        <taxon>Fungi incertae sedis</taxon>
        <taxon>Mucoromycota</taxon>
        <taxon>Mucoromycotina</taxon>
        <taxon>Mucoromycetes</taxon>
        <taxon>Mucorales</taxon>
        <taxon>Mucorineae</taxon>
        <taxon>Mucoraceae</taxon>
        <taxon>Mucor</taxon>
    </lineage>
</organism>
<feature type="compositionally biased region" description="Acidic residues" evidence="1">
    <location>
        <begin position="321"/>
        <end position="340"/>
    </location>
</feature>
<sequence>MSLRNTIDIGIKPTIQNLTDTIAASIVNTDLFGNYVIDHVFVLEELFGLPYDTPLGMVYIKVIQESLDNSIALKEKDTQGYFLKESVYQLLKPIKGTKPYMYDSFIKGDLQQVSSETYALYIGSDTYEEHGQVSLTWKHPKDGKTVTVKGNASAIVILEKGQIIPNTGVFVHFDIEIENENINDDDDNGCVELRMIRITSFENIALEQSVLLDAISYDELTGFAIFFGAHVPPVTLKIDPTFLDFPIVAEEAEGSTTGRSQHSSFFSTAILQGFESAGFVLNQNLVNQNAVDYNGDPSSSTESTHHSINLNAEDEKNVPLAEDDGNVPIDSESEDDNPNIEELTEEQITSIENRAAEIPEKGWLDRYLESIQDKLRGGNAPDEYNQSTFWINPPIASICSASALNALTKPQFILLWVMHQKLSGNYPARIQANFPAVLTHRSGFSTKLVKILRPQFQNATGPHRMNQILRSNHTEKYGTIQFQYYDAMKDKLEEQRKAKQLTGNFSSATSYPEIFIIQ</sequence>